<keyword evidence="10" id="KW-1185">Reference proteome</keyword>
<dbReference type="EMBL" id="JAEDAO010000001">
    <property type="protein sequence ID" value="MBK0392338.1"/>
    <property type="molecule type" value="Genomic_DNA"/>
</dbReference>
<dbReference type="InterPro" id="IPR001375">
    <property type="entry name" value="Peptidase_S9_cat"/>
</dbReference>
<dbReference type="Gene3D" id="3.40.50.1820">
    <property type="entry name" value="alpha/beta hydrolase"/>
    <property type="match status" value="1"/>
</dbReference>
<keyword evidence="5" id="KW-0720">Serine protease</keyword>
<dbReference type="InterPro" id="IPR051167">
    <property type="entry name" value="Prolyl_oligopep/macrocyclase"/>
</dbReference>
<dbReference type="AlphaFoldDB" id="A0A934PZN2"/>
<feature type="domain" description="Peptidase S9A N-terminal" evidence="8">
    <location>
        <begin position="30"/>
        <end position="430"/>
    </location>
</feature>
<dbReference type="InterPro" id="IPR029058">
    <property type="entry name" value="AB_hydrolase_fold"/>
</dbReference>
<comment type="caution">
    <text evidence="9">The sequence shown here is derived from an EMBL/GenBank/DDBJ whole genome shotgun (WGS) entry which is preliminary data.</text>
</comment>
<dbReference type="InterPro" id="IPR023302">
    <property type="entry name" value="Pept_S9A_N"/>
</dbReference>
<evidence type="ECO:0000256" key="1">
    <source>
        <dbReference type="ARBA" id="ARBA00001070"/>
    </source>
</evidence>
<dbReference type="GO" id="GO:0004252">
    <property type="term" value="F:serine-type endopeptidase activity"/>
    <property type="evidence" value="ECO:0007669"/>
    <property type="project" value="UniProtKB-EC"/>
</dbReference>
<keyword evidence="4" id="KW-0378">Hydrolase</keyword>
<evidence type="ECO:0000256" key="3">
    <source>
        <dbReference type="ARBA" id="ARBA00022670"/>
    </source>
</evidence>
<sequence length="716" mass="77672">MSSILRAPLAAALLALLTSAHAAPAPVRDTPETIHGVTVHDPYRYFENVKDPEVLKWMRDQGAQARQVLDAIPGRDALGKRVAQLSEASGDSYTNIVRMPGDRLYSLKRARGERQAKLVVRQGGKERLLVDPEVEARRTGVPHAINYFRPSWDGAYVAYGMSAGGSEDASLYIHDVKAGKAVGQPIPRVREANVSWLPDSRSFTYNQLRALDPETPETEAYQDSNVMWQRVGAPAAQARAVFGPTVNKQLGLVRLDVGAIVFEPGSRWMVVRTTDTTAPEGSLFVAQVSDLAKGGDVPWKRIASPSDAIVDIELAGDQLYFQTHKDAPLFKVMKLDLRQPQLARAVEVARPPAGAVLEGFNVGRAGVLGSVREGTAIGLRLYTAGDTAGRAVPLPFHGAAGVHADPAHAYDDWLYTLTGWTEPARDFRLHGMKSTDTGLRQPKKVPGAPEIVVTEVQVRSHDGVEVPLTLVHKKGLKRDGSNPTLLFGYGAYGFSFTAAYRPTSIAWLERGGILAYANVRGSGVHGEPWHLAGFKQTKRNTWKDGIACAQWLVAQRYASPATMGALGGSAGGIFVGRMVTEAPQLFAAAIFEVGVMDAVRAEESANGVTNISEFGSWRNPQEFPALLEMSTYHQVKDGTPYPAVMLVHGVNDPRVDVWHSAKAAARLQAATTSGKPILLRLDEQAGHGMGSTRTQRDALTADVYAFLLWQMGKMKR</sequence>
<dbReference type="SUPFAM" id="SSF50993">
    <property type="entry name" value="Peptidase/esterase 'gauge' domain"/>
    <property type="match status" value="1"/>
</dbReference>
<dbReference type="Pfam" id="PF02897">
    <property type="entry name" value="Peptidase_S9_N"/>
    <property type="match status" value="1"/>
</dbReference>
<dbReference type="GO" id="GO:0005829">
    <property type="term" value="C:cytosol"/>
    <property type="evidence" value="ECO:0007669"/>
    <property type="project" value="TreeGrafter"/>
</dbReference>
<gene>
    <name evidence="9" type="ORF">I8E28_07030</name>
</gene>
<evidence type="ECO:0000313" key="10">
    <source>
        <dbReference type="Proteomes" id="UP000617041"/>
    </source>
</evidence>
<dbReference type="RefSeq" id="WP_200787278.1">
    <property type="nucleotide sequence ID" value="NZ_JAEDAO010000001.1"/>
</dbReference>
<dbReference type="SUPFAM" id="SSF53474">
    <property type="entry name" value="alpha/beta-Hydrolases"/>
    <property type="match status" value="1"/>
</dbReference>
<dbReference type="EC" id="3.4.21.26" evidence="2"/>
<evidence type="ECO:0000259" key="7">
    <source>
        <dbReference type="Pfam" id="PF00326"/>
    </source>
</evidence>
<evidence type="ECO:0000256" key="2">
    <source>
        <dbReference type="ARBA" id="ARBA00011897"/>
    </source>
</evidence>
<organism evidence="9 10">
    <name type="scientific">Ramlibacter algicola</name>
    <dbReference type="NCBI Taxonomy" id="2795217"/>
    <lineage>
        <taxon>Bacteria</taxon>
        <taxon>Pseudomonadati</taxon>
        <taxon>Pseudomonadota</taxon>
        <taxon>Betaproteobacteria</taxon>
        <taxon>Burkholderiales</taxon>
        <taxon>Comamonadaceae</taxon>
        <taxon>Ramlibacter</taxon>
    </lineage>
</organism>
<dbReference type="GO" id="GO:0006508">
    <property type="term" value="P:proteolysis"/>
    <property type="evidence" value="ECO:0007669"/>
    <property type="project" value="UniProtKB-KW"/>
</dbReference>
<dbReference type="Gene3D" id="2.130.10.120">
    <property type="entry name" value="Prolyl oligopeptidase, N-terminal domain"/>
    <property type="match status" value="1"/>
</dbReference>
<evidence type="ECO:0000313" key="9">
    <source>
        <dbReference type="EMBL" id="MBK0392338.1"/>
    </source>
</evidence>
<name>A0A934PZN2_9BURK</name>
<dbReference type="Proteomes" id="UP000617041">
    <property type="component" value="Unassembled WGS sequence"/>
</dbReference>
<evidence type="ECO:0000256" key="5">
    <source>
        <dbReference type="ARBA" id="ARBA00022825"/>
    </source>
</evidence>
<reference evidence="9" key="1">
    <citation type="submission" date="2020-12" db="EMBL/GenBank/DDBJ databases">
        <title>Ramlibacter sp. nov., isolated from a freshwater alga, Cryptomonas.</title>
        <authorList>
            <person name="Kim H.M."/>
            <person name="Jeon C.O."/>
        </authorList>
    </citation>
    <scope>NUCLEOTIDE SEQUENCE</scope>
    <source>
        <strain evidence="9">CrO1</strain>
    </source>
</reference>
<evidence type="ECO:0000256" key="4">
    <source>
        <dbReference type="ARBA" id="ARBA00022801"/>
    </source>
</evidence>
<evidence type="ECO:0000256" key="6">
    <source>
        <dbReference type="SAM" id="SignalP"/>
    </source>
</evidence>
<keyword evidence="6" id="KW-0732">Signal</keyword>
<comment type="catalytic activity">
    <reaction evidence="1">
        <text>Hydrolysis of Pro-|-Xaa &gt;&gt; Ala-|-Xaa in oligopeptides.</text>
        <dbReference type="EC" id="3.4.21.26"/>
    </reaction>
</comment>
<dbReference type="PANTHER" id="PTHR42881">
    <property type="entry name" value="PROLYL ENDOPEPTIDASE"/>
    <property type="match status" value="1"/>
</dbReference>
<dbReference type="InterPro" id="IPR002470">
    <property type="entry name" value="Peptidase_S9A"/>
</dbReference>
<feature type="chain" id="PRO_5037128069" description="prolyl oligopeptidase" evidence="6">
    <location>
        <begin position="23"/>
        <end position="716"/>
    </location>
</feature>
<protein>
    <recommendedName>
        <fullName evidence="2">prolyl oligopeptidase</fullName>
        <ecNumber evidence="2">3.4.21.26</ecNumber>
    </recommendedName>
</protein>
<evidence type="ECO:0000259" key="8">
    <source>
        <dbReference type="Pfam" id="PF02897"/>
    </source>
</evidence>
<feature type="domain" description="Peptidase S9 prolyl oligopeptidase catalytic" evidence="7">
    <location>
        <begin position="503"/>
        <end position="713"/>
    </location>
</feature>
<accession>A0A934PZN2</accession>
<dbReference type="PANTHER" id="PTHR42881:SF2">
    <property type="entry name" value="PROLYL ENDOPEPTIDASE"/>
    <property type="match status" value="1"/>
</dbReference>
<proteinExistence type="predicted"/>
<keyword evidence="3" id="KW-0645">Protease</keyword>
<feature type="signal peptide" evidence="6">
    <location>
        <begin position="1"/>
        <end position="22"/>
    </location>
</feature>
<dbReference type="GO" id="GO:0070012">
    <property type="term" value="F:oligopeptidase activity"/>
    <property type="evidence" value="ECO:0007669"/>
    <property type="project" value="TreeGrafter"/>
</dbReference>
<dbReference type="PRINTS" id="PR00862">
    <property type="entry name" value="PROLIGOPTASE"/>
</dbReference>
<dbReference type="Pfam" id="PF00326">
    <property type="entry name" value="Peptidase_S9"/>
    <property type="match status" value="1"/>
</dbReference>